<protein>
    <submittedName>
        <fullName evidence="2">Glutamine amidotransferase class-I</fullName>
    </submittedName>
</protein>
<dbReference type="GO" id="GO:0005829">
    <property type="term" value="C:cytosol"/>
    <property type="evidence" value="ECO:0007669"/>
    <property type="project" value="TreeGrafter"/>
</dbReference>
<evidence type="ECO:0000259" key="1">
    <source>
        <dbReference type="Pfam" id="PF00117"/>
    </source>
</evidence>
<dbReference type="KEGG" id="sna:Snas_4466"/>
<dbReference type="PROSITE" id="PS51273">
    <property type="entry name" value="GATASE_TYPE_1"/>
    <property type="match status" value="1"/>
</dbReference>
<sequence length="241" mass="25986">MTQQRTRPTAIVVQNGPKGGPGRVGEWLAAEGIALDVVHGYQEPVPERLEHDAVIVLGGGYLPDADDKAPWLAATRTLVRQALDTDTPVLGICLGGQLLAHVAGGVVEGDVGAPENGSTPVTIRPQASDDPLFGSLPPTVPAIEHHVDAITALPPDAIWLAETDRCPYQAFRVGRSAWGTQFHPEIDPDRVRRWDPEPLREQGFDPEQVYAGADADDEVARAIWEKVTRRFATVVHDAARA</sequence>
<dbReference type="GO" id="GO:0016740">
    <property type="term" value="F:transferase activity"/>
    <property type="evidence" value="ECO:0007669"/>
    <property type="project" value="UniProtKB-KW"/>
</dbReference>
<dbReference type="Proteomes" id="UP000000844">
    <property type="component" value="Chromosome"/>
</dbReference>
<gene>
    <name evidence="2" type="ordered locus">Snas_4466</name>
</gene>
<dbReference type="SUPFAM" id="SSF52317">
    <property type="entry name" value="Class I glutamine amidotransferase-like"/>
    <property type="match status" value="1"/>
</dbReference>
<dbReference type="OrthoDB" id="5196541at2"/>
<dbReference type="PANTHER" id="PTHR42695">
    <property type="entry name" value="GLUTAMINE AMIDOTRANSFERASE YLR126C-RELATED"/>
    <property type="match status" value="1"/>
</dbReference>
<keyword evidence="2" id="KW-0808">Transferase</keyword>
<dbReference type="InterPro" id="IPR044992">
    <property type="entry name" value="ChyE-like"/>
</dbReference>
<dbReference type="InterPro" id="IPR029062">
    <property type="entry name" value="Class_I_gatase-like"/>
</dbReference>
<accession>D3Q562</accession>
<dbReference type="InterPro" id="IPR017926">
    <property type="entry name" value="GATASE"/>
</dbReference>
<keyword evidence="2" id="KW-0315">Glutamine amidotransferase</keyword>
<evidence type="ECO:0000313" key="3">
    <source>
        <dbReference type="Proteomes" id="UP000000844"/>
    </source>
</evidence>
<dbReference type="EMBL" id="CP001778">
    <property type="protein sequence ID" value="ADD44111.1"/>
    <property type="molecule type" value="Genomic_DNA"/>
</dbReference>
<dbReference type="eggNOG" id="COG0518">
    <property type="taxonomic scope" value="Bacteria"/>
</dbReference>
<dbReference type="RefSeq" id="WP_013019682.1">
    <property type="nucleotide sequence ID" value="NC_013947.1"/>
</dbReference>
<feature type="domain" description="Glutamine amidotransferase" evidence="1">
    <location>
        <begin position="40"/>
        <end position="188"/>
    </location>
</feature>
<dbReference type="AlphaFoldDB" id="D3Q562"/>
<dbReference type="PANTHER" id="PTHR42695:SF5">
    <property type="entry name" value="GLUTAMINE AMIDOTRANSFERASE YLR126C-RELATED"/>
    <property type="match status" value="1"/>
</dbReference>
<reference evidence="2 3" key="1">
    <citation type="journal article" date="2009" name="Stand. Genomic Sci.">
        <title>Complete genome sequence of Stackebrandtia nassauensis type strain (LLR-40K-21).</title>
        <authorList>
            <person name="Munk C."/>
            <person name="Lapidus A."/>
            <person name="Copeland A."/>
            <person name="Jando M."/>
            <person name="Mayilraj S."/>
            <person name="Glavina Del Rio T."/>
            <person name="Nolan M."/>
            <person name="Chen F."/>
            <person name="Lucas S."/>
            <person name="Tice H."/>
            <person name="Cheng J.F."/>
            <person name="Han C."/>
            <person name="Detter J.C."/>
            <person name="Bruce D."/>
            <person name="Goodwin L."/>
            <person name="Chain P."/>
            <person name="Pitluck S."/>
            <person name="Goker M."/>
            <person name="Ovchinikova G."/>
            <person name="Pati A."/>
            <person name="Ivanova N."/>
            <person name="Mavromatis K."/>
            <person name="Chen A."/>
            <person name="Palaniappan K."/>
            <person name="Land M."/>
            <person name="Hauser L."/>
            <person name="Chang Y.J."/>
            <person name="Jeffries C.D."/>
            <person name="Bristow J."/>
            <person name="Eisen J.A."/>
            <person name="Markowitz V."/>
            <person name="Hugenholtz P."/>
            <person name="Kyrpides N.C."/>
            <person name="Klenk H.P."/>
        </authorList>
    </citation>
    <scope>NUCLEOTIDE SEQUENCE [LARGE SCALE GENOMIC DNA]</scope>
    <source>
        <strain evidence="3">DSM 44728 / CIP 108903 / NRRL B-16338 / NBRC 102104 / LLR-40K-21</strain>
    </source>
</reference>
<dbReference type="Pfam" id="PF00117">
    <property type="entry name" value="GATase"/>
    <property type="match status" value="1"/>
</dbReference>
<dbReference type="HOGENOM" id="CLU_054974_3_2_11"/>
<evidence type="ECO:0000313" key="2">
    <source>
        <dbReference type="EMBL" id="ADD44111.1"/>
    </source>
</evidence>
<dbReference type="STRING" id="446470.Snas_4466"/>
<dbReference type="Gene3D" id="3.40.50.880">
    <property type="match status" value="1"/>
</dbReference>
<keyword evidence="3" id="KW-1185">Reference proteome</keyword>
<dbReference type="CDD" id="cd01741">
    <property type="entry name" value="GATase1_1"/>
    <property type="match status" value="1"/>
</dbReference>
<name>D3Q562_STANL</name>
<organism evidence="2 3">
    <name type="scientific">Stackebrandtia nassauensis (strain DSM 44728 / CIP 108903 / NRRL B-16338 / NBRC 102104 / LLR-40K-21)</name>
    <dbReference type="NCBI Taxonomy" id="446470"/>
    <lineage>
        <taxon>Bacteria</taxon>
        <taxon>Bacillati</taxon>
        <taxon>Actinomycetota</taxon>
        <taxon>Actinomycetes</taxon>
        <taxon>Glycomycetales</taxon>
        <taxon>Glycomycetaceae</taxon>
        <taxon>Stackebrandtia</taxon>
    </lineage>
</organism>
<proteinExistence type="predicted"/>